<keyword evidence="4" id="KW-0805">Transcription regulation</keyword>
<dbReference type="SMART" id="SM00906">
    <property type="entry name" value="Fungal_trans"/>
    <property type="match status" value="1"/>
</dbReference>
<keyword evidence="11" id="KW-1185">Reference proteome</keyword>
<evidence type="ECO:0000313" key="10">
    <source>
        <dbReference type="EMBL" id="KAH3684348.1"/>
    </source>
</evidence>
<dbReference type="GO" id="GO:0043565">
    <property type="term" value="F:sequence-specific DNA binding"/>
    <property type="evidence" value="ECO:0007669"/>
    <property type="project" value="TreeGrafter"/>
</dbReference>
<reference evidence="10" key="2">
    <citation type="submission" date="2021-01" db="EMBL/GenBank/DDBJ databases">
        <authorList>
            <person name="Schikora-Tamarit M.A."/>
        </authorList>
    </citation>
    <scope>NUCLEOTIDE SEQUENCE</scope>
    <source>
        <strain evidence="10">CBS2887</strain>
    </source>
</reference>
<dbReference type="InterPro" id="IPR036864">
    <property type="entry name" value="Zn2-C6_fun-type_DNA-bd_sf"/>
</dbReference>
<protein>
    <recommendedName>
        <fullName evidence="9">Zn(2)-C6 fungal-type domain-containing protein</fullName>
    </recommendedName>
</protein>
<feature type="region of interest" description="Disordered" evidence="8">
    <location>
        <begin position="596"/>
        <end position="618"/>
    </location>
</feature>
<evidence type="ECO:0000256" key="3">
    <source>
        <dbReference type="ARBA" id="ARBA00022833"/>
    </source>
</evidence>
<comment type="caution">
    <text evidence="10">The sequence shown here is derived from an EMBL/GenBank/DDBJ whole genome shotgun (WGS) entry which is preliminary data.</text>
</comment>
<evidence type="ECO:0000313" key="11">
    <source>
        <dbReference type="Proteomes" id="UP000774326"/>
    </source>
</evidence>
<dbReference type="Pfam" id="PF00172">
    <property type="entry name" value="Zn_clus"/>
    <property type="match status" value="1"/>
</dbReference>
<dbReference type="Proteomes" id="UP000774326">
    <property type="component" value="Unassembled WGS sequence"/>
</dbReference>
<dbReference type="GO" id="GO:0006351">
    <property type="term" value="P:DNA-templated transcription"/>
    <property type="evidence" value="ECO:0007669"/>
    <property type="project" value="InterPro"/>
</dbReference>
<keyword evidence="2" id="KW-0479">Metal-binding</keyword>
<evidence type="ECO:0000256" key="7">
    <source>
        <dbReference type="ARBA" id="ARBA00023242"/>
    </source>
</evidence>
<comment type="subcellular location">
    <subcellularLocation>
        <location evidence="1">Nucleus</location>
    </subcellularLocation>
</comment>
<keyword evidence="3" id="KW-0862">Zinc</keyword>
<dbReference type="PROSITE" id="PS00463">
    <property type="entry name" value="ZN2_CY6_FUNGAL_1"/>
    <property type="match status" value="1"/>
</dbReference>
<feature type="compositionally biased region" description="Low complexity" evidence="8">
    <location>
        <begin position="648"/>
        <end position="691"/>
    </location>
</feature>
<feature type="region of interest" description="Disordered" evidence="8">
    <location>
        <begin position="131"/>
        <end position="167"/>
    </location>
</feature>
<dbReference type="SUPFAM" id="SSF57701">
    <property type="entry name" value="Zn2/Cys6 DNA-binding domain"/>
    <property type="match status" value="1"/>
</dbReference>
<keyword evidence="7" id="KW-0539">Nucleus</keyword>
<dbReference type="OrthoDB" id="422427at2759"/>
<dbReference type="PROSITE" id="PS50048">
    <property type="entry name" value="ZN2_CY6_FUNGAL_2"/>
    <property type="match status" value="1"/>
</dbReference>
<dbReference type="SMART" id="SM00066">
    <property type="entry name" value="GAL4"/>
    <property type="match status" value="1"/>
</dbReference>
<feature type="compositionally biased region" description="Basic and acidic residues" evidence="8">
    <location>
        <begin position="606"/>
        <end position="617"/>
    </location>
</feature>
<feature type="domain" description="Zn(2)-C6 fungal-type" evidence="9">
    <location>
        <begin position="30"/>
        <end position="59"/>
    </location>
</feature>
<dbReference type="AlphaFoldDB" id="A0A9P8TLT9"/>
<dbReference type="Gene3D" id="4.10.240.10">
    <property type="entry name" value="Zn(2)-C6 fungal-type DNA-binding domain"/>
    <property type="match status" value="1"/>
</dbReference>
<evidence type="ECO:0000259" key="9">
    <source>
        <dbReference type="PROSITE" id="PS50048"/>
    </source>
</evidence>
<dbReference type="InterPro" id="IPR051711">
    <property type="entry name" value="Stress_Response_Reg"/>
</dbReference>
<feature type="compositionally biased region" description="Pro residues" evidence="8">
    <location>
        <begin position="140"/>
        <end position="150"/>
    </location>
</feature>
<dbReference type="GO" id="GO:0008270">
    <property type="term" value="F:zinc ion binding"/>
    <property type="evidence" value="ECO:0007669"/>
    <property type="project" value="InterPro"/>
</dbReference>
<evidence type="ECO:0000256" key="1">
    <source>
        <dbReference type="ARBA" id="ARBA00004123"/>
    </source>
</evidence>
<gene>
    <name evidence="10" type="ORF">WICPIJ_004676</name>
</gene>
<evidence type="ECO:0000256" key="2">
    <source>
        <dbReference type="ARBA" id="ARBA00022723"/>
    </source>
</evidence>
<dbReference type="InterPro" id="IPR001138">
    <property type="entry name" value="Zn2Cys6_DnaBD"/>
</dbReference>
<dbReference type="CDD" id="cd12148">
    <property type="entry name" value="fungal_TF_MHR"/>
    <property type="match status" value="1"/>
</dbReference>
<dbReference type="PANTHER" id="PTHR47540:SF1">
    <property type="entry name" value="ACTIVATOR OF STRESS GENES 1-RELATED"/>
    <property type="match status" value="1"/>
</dbReference>
<organism evidence="10 11">
    <name type="scientific">Wickerhamomyces pijperi</name>
    <name type="common">Yeast</name>
    <name type="synonym">Pichia pijperi</name>
    <dbReference type="NCBI Taxonomy" id="599730"/>
    <lineage>
        <taxon>Eukaryota</taxon>
        <taxon>Fungi</taxon>
        <taxon>Dikarya</taxon>
        <taxon>Ascomycota</taxon>
        <taxon>Saccharomycotina</taxon>
        <taxon>Saccharomycetes</taxon>
        <taxon>Phaffomycetales</taxon>
        <taxon>Wickerhamomycetaceae</taxon>
        <taxon>Wickerhamomyces</taxon>
    </lineage>
</organism>
<dbReference type="CDD" id="cd00067">
    <property type="entry name" value="GAL4"/>
    <property type="match status" value="1"/>
</dbReference>
<dbReference type="EMBL" id="JAEUBG010002596">
    <property type="protein sequence ID" value="KAH3684348.1"/>
    <property type="molecule type" value="Genomic_DNA"/>
</dbReference>
<evidence type="ECO:0000256" key="4">
    <source>
        <dbReference type="ARBA" id="ARBA00023015"/>
    </source>
</evidence>
<evidence type="ECO:0000256" key="8">
    <source>
        <dbReference type="SAM" id="MobiDB-lite"/>
    </source>
</evidence>
<dbReference type="GO" id="GO:0000981">
    <property type="term" value="F:DNA-binding transcription factor activity, RNA polymerase II-specific"/>
    <property type="evidence" value="ECO:0007669"/>
    <property type="project" value="InterPro"/>
</dbReference>
<evidence type="ECO:0000256" key="5">
    <source>
        <dbReference type="ARBA" id="ARBA00023125"/>
    </source>
</evidence>
<dbReference type="GO" id="GO:0045944">
    <property type="term" value="P:positive regulation of transcription by RNA polymerase II"/>
    <property type="evidence" value="ECO:0007669"/>
    <property type="project" value="TreeGrafter"/>
</dbReference>
<evidence type="ECO:0000256" key="6">
    <source>
        <dbReference type="ARBA" id="ARBA00023163"/>
    </source>
</evidence>
<keyword evidence="6" id="KW-0804">Transcription</keyword>
<dbReference type="PANTHER" id="PTHR47540">
    <property type="entry name" value="THIAMINE REPRESSIBLE GENES REGULATORY PROTEIN THI5"/>
    <property type="match status" value="1"/>
</dbReference>
<proteinExistence type="predicted"/>
<feature type="compositionally biased region" description="Polar residues" evidence="8">
    <location>
        <begin position="596"/>
        <end position="605"/>
    </location>
</feature>
<dbReference type="InterPro" id="IPR007219">
    <property type="entry name" value="XnlR_reg_dom"/>
</dbReference>
<name>A0A9P8TLT9_WICPI</name>
<feature type="region of interest" description="Disordered" evidence="8">
    <location>
        <begin position="63"/>
        <end position="93"/>
    </location>
</feature>
<feature type="region of interest" description="Disordered" evidence="8">
    <location>
        <begin position="647"/>
        <end position="691"/>
    </location>
</feature>
<dbReference type="Pfam" id="PF04082">
    <property type="entry name" value="Fungal_trans"/>
    <property type="match status" value="1"/>
</dbReference>
<accession>A0A9P8TLT9</accession>
<reference evidence="10" key="1">
    <citation type="journal article" date="2021" name="Open Biol.">
        <title>Shared evolutionary footprints suggest mitochondrial oxidative damage underlies multiple complex I losses in fungi.</title>
        <authorList>
            <person name="Schikora-Tamarit M.A."/>
            <person name="Marcet-Houben M."/>
            <person name="Nosek J."/>
            <person name="Gabaldon T."/>
        </authorList>
    </citation>
    <scope>NUCLEOTIDE SEQUENCE</scope>
    <source>
        <strain evidence="10">CBS2887</strain>
    </source>
</reference>
<sequence length="824" mass="94052">MPPKLISKDTQYVTPLSKIVKPKRIRVSKACEGCRKRKIKCDGVSPCKNCVNFKQICDFAKDPNDSGSAGGSSDGAARNKVSKASNNNTAGIDPSKVYQSIVQKLYPNLQISNESELQAFLQKLNTADPASTHFQTAKPNPTPTPTPPYSYIPGKPEQQNHHQQESSIKISLPPKEIAVKLILKTWNEACILFRFYHRPTFLHHFNSLYETSPANYTHLQLRFLPLIYSVIACGSLFAQGDNEIDNKYLKDEGYKYFIAARKLIDLTNPTNLENIQTIFMLTIFLQCSAKISICYSYIGIALRSALRLNYHKCNAEDDYITSECKKRLFWTVYKFEIYINSMLGLPNCNLDVEDIEIGMPLDIDDINITAEKLLPQTEGKLSSCGINNHHTKLMLILGKIVKKLYGSRGTNSVEFISRDQVIELENELKLWCYESHSQMQFDNVNIAKDYLKANRLLQLDYLHVEIMLYRPFITFLRPDTVHSKDFRISFALRCFEISKRIIQVANGNIKLINGSYWFSIYTVFFALTCLIYYFLEINNQDPETNYFIELGKRVLLNMKKASNTAERIYNLLNAMFENYNKSLKLTFNYNEENGGNDYSDNSVKLRSQESENRKKQQELNQKLAQTELLKNQAGFTGMNLQRLINGNEQQQQQQQSQSTTEPTAQPQQTMQPFNSQQHQSQPSSQLLLPSQSQPQLPITHFEAFLPNFLQDNYYQDQLPSINTPSVLLNSAFSSNTIGTDPTTALITSPYQKIDNISSEINSMNPRLNFSNNLTRVLNENQIQLNGTTYSTTGNLDQDTTGEGFGFDWERIFGKSDEELSLNDV</sequence>
<dbReference type="GO" id="GO:0005634">
    <property type="term" value="C:nucleus"/>
    <property type="evidence" value="ECO:0007669"/>
    <property type="project" value="UniProtKB-SubCell"/>
</dbReference>
<keyword evidence="5" id="KW-0238">DNA-binding</keyword>